<feature type="transmembrane region" description="Helical" evidence="1">
    <location>
        <begin position="12"/>
        <end position="29"/>
    </location>
</feature>
<organism evidence="3 4">
    <name type="scientific">Cesiribacter andamanensis AMV16</name>
    <dbReference type="NCBI Taxonomy" id="1279009"/>
    <lineage>
        <taxon>Bacteria</taxon>
        <taxon>Pseudomonadati</taxon>
        <taxon>Bacteroidota</taxon>
        <taxon>Cytophagia</taxon>
        <taxon>Cytophagales</taxon>
        <taxon>Cesiribacteraceae</taxon>
        <taxon>Cesiribacter</taxon>
    </lineage>
</organism>
<dbReference type="CDD" id="cd06259">
    <property type="entry name" value="YdcF-like"/>
    <property type="match status" value="1"/>
</dbReference>
<dbReference type="Gene3D" id="3.40.50.620">
    <property type="entry name" value="HUPs"/>
    <property type="match status" value="1"/>
</dbReference>
<dbReference type="PANTHER" id="PTHR30336:SF4">
    <property type="entry name" value="ENVELOPE BIOGENESIS FACTOR ELYC"/>
    <property type="match status" value="1"/>
</dbReference>
<dbReference type="InterPro" id="IPR051599">
    <property type="entry name" value="Cell_Envelope_Assoc"/>
</dbReference>
<dbReference type="Pfam" id="PF02698">
    <property type="entry name" value="DUF218"/>
    <property type="match status" value="1"/>
</dbReference>
<dbReference type="PATRIC" id="fig|1279009.4.peg.1215"/>
<comment type="caution">
    <text evidence="3">The sequence shown here is derived from an EMBL/GenBank/DDBJ whole genome shotgun (WGS) entry which is preliminary data.</text>
</comment>
<keyword evidence="1" id="KW-0812">Transmembrane</keyword>
<sequence>MYFVLSKTVGLLVNPLVLLFALLIAGLLVKRARIRGMLLGAFFFLAFVFSNPLLTNEMLLLWETPALRYNQLEGSYDVAVVLSGVTAPNRGPYDRIHLHKGADRIMHAVQLYKLGKVEKLLLSGGAGSLQGDSISEATRMQRVMLLAGVPSEALLIEGQSRNTYENARYSRDALQQLYPQGSQRVLLVTSAFHMRRAAACFQKQGLQVTPFSTDFYSMERAYGLEHLLVPDPEAVQAWSRLLKEWGGFISYKVAGYI</sequence>
<dbReference type="Proteomes" id="UP000011910">
    <property type="component" value="Unassembled WGS sequence"/>
</dbReference>
<evidence type="ECO:0000259" key="2">
    <source>
        <dbReference type="Pfam" id="PF02698"/>
    </source>
</evidence>
<accession>M7N8U7</accession>
<dbReference type="PANTHER" id="PTHR30336">
    <property type="entry name" value="INNER MEMBRANE PROTEIN, PROBABLE PERMEASE"/>
    <property type="match status" value="1"/>
</dbReference>
<dbReference type="GO" id="GO:0005886">
    <property type="term" value="C:plasma membrane"/>
    <property type="evidence" value="ECO:0007669"/>
    <property type="project" value="TreeGrafter"/>
</dbReference>
<protein>
    <recommendedName>
        <fullName evidence="2">DUF218 domain-containing protein</fullName>
    </recommendedName>
</protein>
<gene>
    <name evidence="3" type="ORF">ADICEAN_01203</name>
</gene>
<feature type="transmembrane region" description="Helical" evidence="1">
    <location>
        <begin position="36"/>
        <end position="54"/>
    </location>
</feature>
<reference evidence="3 4" key="1">
    <citation type="journal article" date="2013" name="Genome Announc.">
        <title>Draft Genome Sequence of Cesiribacter andamanensis Strain AMV16T, Isolated from a Soil Sample from a Mud Volcano in the Andaman Islands, India.</title>
        <authorList>
            <person name="Shivaji S."/>
            <person name="Ara S."/>
            <person name="Begum Z."/>
            <person name="Srinivas T.N."/>
            <person name="Singh A."/>
            <person name="Kumar Pinnaka A."/>
        </authorList>
    </citation>
    <scope>NUCLEOTIDE SEQUENCE [LARGE SCALE GENOMIC DNA]</scope>
    <source>
        <strain evidence="3 4">AMV16</strain>
    </source>
</reference>
<dbReference type="GO" id="GO:0043164">
    <property type="term" value="P:Gram-negative-bacterium-type cell wall biogenesis"/>
    <property type="evidence" value="ECO:0007669"/>
    <property type="project" value="TreeGrafter"/>
</dbReference>
<dbReference type="eggNOG" id="COG1434">
    <property type="taxonomic scope" value="Bacteria"/>
</dbReference>
<dbReference type="InterPro" id="IPR014729">
    <property type="entry name" value="Rossmann-like_a/b/a_fold"/>
</dbReference>
<evidence type="ECO:0000313" key="3">
    <source>
        <dbReference type="EMBL" id="EMR03682.1"/>
    </source>
</evidence>
<dbReference type="EMBL" id="AODQ01000020">
    <property type="protein sequence ID" value="EMR03682.1"/>
    <property type="molecule type" value="Genomic_DNA"/>
</dbReference>
<keyword evidence="1" id="KW-0472">Membrane</keyword>
<keyword evidence="4" id="KW-1185">Reference proteome</keyword>
<dbReference type="OrthoDB" id="9782395at2"/>
<evidence type="ECO:0000256" key="1">
    <source>
        <dbReference type="SAM" id="Phobius"/>
    </source>
</evidence>
<dbReference type="RefSeq" id="WP_009194603.1">
    <property type="nucleotide sequence ID" value="NZ_AODQ01000020.1"/>
</dbReference>
<dbReference type="InterPro" id="IPR003848">
    <property type="entry name" value="DUF218"/>
</dbReference>
<dbReference type="GO" id="GO:0000270">
    <property type="term" value="P:peptidoglycan metabolic process"/>
    <property type="evidence" value="ECO:0007669"/>
    <property type="project" value="TreeGrafter"/>
</dbReference>
<name>M7N8U7_9BACT</name>
<dbReference type="AlphaFoldDB" id="M7N8U7"/>
<proteinExistence type="predicted"/>
<evidence type="ECO:0000313" key="4">
    <source>
        <dbReference type="Proteomes" id="UP000011910"/>
    </source>
</evidence>
<keyword evidence="1" id="KW-1133">Transmembrane helix</keyword>
<feature type="domain" description="DUF218" evidence="2">
    <location>
        <begin position="77"/>
        <end position="247"/>
    </location>
</feature>